<proteinExistence type="predicted"/>
<comment type="caution">
    <text evidence="1">The sequence shown here is derived from an EMBL/GenBank/DDBJ whole genome shotgun (WGS) entry which is preliminary data.</text>
</comment>
<sequence>MELTLADIGAVLGCSKAVASRLRSGKYERPGSELIQRYQALEEVVKKAAAGKEKASLNDLCFACPRQDCGGCRVAELTV</sequence>
<gene>
    <name evidence="1" type="ORF">EV669_105144</name>
</gene>
<dbReference type="RefSeq" id="WP_207913835.1">
    <property type="nucleotide sequence ID" value="NZ_SMDA01000005.1"/>
</dbReference>
<name>A0ABY2CW70_GULMO</name>
<evidence type="ECO:0000313" key="2">
    <source>
        <dbReference type="Proteomes" id="UP000294801"/>
    </source>
</evidence>
<evidence type="ECO:0000313" key="1">
    <source>
        <dbReference type="EMBL" id="TCW31443.1"/>
    </source>
</evidence>
<dbReference type="Proteomes" id="UP000294801">
    <property type="component" value="Unassembled WGS sequence"/>
</dbReference>
<reference evidence="1 2" key="1">
    <citation type="submission" date="2019-03" db="EMBL/GenBank/DDBJ databases">
        <title>Genomic Encyclopedia of Type Strains, Phase IV (KMG-IV): sequencing the most valuable type-strain genomes for metagenomic binning, comparative biology and taxonomic classification.</title>
        <authorList>
            <person name="Goeker M."/>
        </authorList>
    </citation>
    <scope>NUCLEOTIDE SEQUENCE [LARGE SCALE GENOMIC DNA]</scope>
    <source>
        <strain evidence="1 2">DSM 18507</strain>
    </source>
</reference>
<keyword evidence="2" id="KW-1185">Reference proteome</keyword>
<protein>
    <submittedName>
        <fullName evidence="1">Uncharacterized protein</fullName>
    </submittedName>
</protein>
<organism evidence="1 2">
    <name type="scientific">Gulbenkiania mobilis</name>
    <dbReference type="NCBI Taxonomy" id="397457"/>
    <lineage>
        <taxon>Bacteria</taxon>
        <taxon>Pseudomonadati</taxon>
        <taxon>Pseudomonadota</taxon>
        <taxon>Betaproteobacteria</taxon>
        <taxon>Neisseriales</taxon>
        <taxon>Chromobacteriaceae</taxon>
        <taxon>Gulbenkiania</taxon>
    </lineage>
</organism>
<dbReference type="EMBL" id="SMDA01000005">
    <property type="protein sequence ID" value="TCW31443.1"/>
    <property type="molecule type" value="Genomic_DNA"/>
</dbReference>
<accession>A0ABY2CW70</accession>